<keyword evidence="4 5" id="KW-0975">Bacterial flagellum</keyword>
<dbReference type="Pfam" id="PF00460">
    <property type="entry name" value="Flg_bb_rod"/>
    <property type="match status" value="1"/>
</dbReference>
<dbReference type="EMBL" id="OBEL01000001">
    <property type="protein sequence ID" value="SNZ08871.1"/>
    <property type="molecule type" value="Genomic_DNA"/>
</dbReference>
<dbReference type="PANTHER" id="PTHR30435:SF1">
    <property type="entry name" value="FLAGELLAR HOOK PROTEIN FLGE"/>
    <property type="match status" value="1"/>
</dbReference>
<dbReference type="GO" id="GO:0071978">
    <property type="term" value="P:bacterial-type flagellum-dependent swarming motility"/>
    <property type="evidence" value="ECO:0007669"/>
    <property type="project" value="TreeGrafter"/>
</dbReference>
<dbReference type="InterPro" id="IPR001444">
    <property type="entry name" value="Flag_bb_rod_N"/>
</dbReference>
<dbReference type="InterPro" id="IPR020013">
    <property type="entry name" value="Flagellar_FlgE/F/G"/>
</dbReference>
<dbReference type="GO" id="GO:0009424">
    <property type="term" value="C:bacterial-type flagellum hook"/>
    <property type="evidence" value="ECO:0007669"/>
    <property type="project" value="TreeGrafter"/>
</dbReference>
<reference evidence="10 11" key="1">
    <citation type="submission" date="2017-09" db="EMBL/GenBank/DDBJ databases">
        <authorList>
            <person name="Ehlers B."/>
            <person name="Leendertz F.H."/>
        </authorList>
    </citation>
    <scope>NUCLEOTIDE SEQUENCE [LARGE SCALE GENOMIC DNA]</scope>
    <source>
        <strain evidence="10 11">DSM 18289</strain>
    </source>
</reference>
<dbReference type="Proteomes" id="UP000219439">
    <property type="component" value="Unassembled WGS sequence"/>
</dbReference>
<evidence type="ECO:0000259" key="7">
    <source>
        <dbReference type="Pfam" id="PF06429"/>
    </source>
</evidence>
<gene>
    <name evidence="10" type="ORF">SAMN06265368_1855</name>
</gene>
<dbReference type="GO" id="GO:0005829">
    <property type="term" value="C:cytosol"/>
    <property type="evidence" value="ECO:0007669"/>
    <property type="project" value="TreeGrafter"/>
</dbReference>
<dbReference type="OrthoDB" id="8372879at2"/>
<dbReference type="Pfam" id="PF06429">
    <property type="entry name" value="Flg_bbr_C"/>
    <property type="match status" value="1"/>
</dbReference>
<dbReference type="AlphaFoldDB" id="A0A285NMK7"/>
<name>A0A285NMK7_9HYPH</name>
<protein>
    <recommendedName>
        <fullName evidence="3 5">Flagellar hook protein FlgE</fullName>
    </recommendedName>
</protein>
<evidence type="ECO:0000313" key="11">
    <source>
        <dbReference type="Proteomes" id="UP000219439"/>
    </source>
</evidence>
<dbReference type="Pfam" id="PF07559">
    <property type="entry name" value="FlgE_D2"/>
    <property type="match status" value="1"/>
</dbReference>
<dbReference type="SUPFAM" id="SSF117143">
    <property type="entry name" value="Flagellar hook protein flgE"/>
    <property type="match status" value="1"/>
</dbReference>
<evidence type="ECO:0000313" key="10">
    <source>
        <dbReference type="EMBL" id="SNZ08871.1"/>
    </source>
</evidence>
<comment type="function">
    <text evidence="5">A flexible structure which links the flagellar filament to the drive apparatus in the basal body.</text>
</comment>
<feature type="domain" description="Flagellar hook protein FlgE/F/G-like D1" evidence="9">
    <location>
        <begin position="86"/>
        <end position="138"/>
    </location>
</feature>
<feature type="domain" description="Flagellar hook protein FlgE D2" evidence="8">
    <location>
        <begin position="231"/>
        <end position="338"/>
    </location>
</feature>
<organism evidence="10 11">
    <name type="scientific">Cohaesibacter gelatinilyticus</name>
    <dbReference type="NCBI Taxonomy" id="372072"/>
    <lineage>
        <taxon>Bacteria</taxon>
        <taxon>Pseudomonadati</taxon>
        <taxon>Pseudomonadota</taxon>
        <taxon>Alphaproteobacteria</taxon>
        <taxon>Hyphomicrobiales</taxon>
        <taxon>Cohaesibacteraceae</taxon>
    </lineage>
</organism>
<dbReference type="NCBIfam" id="TIGR03506">
    <property type="entry name" value="FlgEFG_subfam"/>
    <property type="match status" value="1"/>
</dbReference>
<evidence type="ECO:0000256" key="3">
    <source>
        <dbReference type="ARBA" id="ARBA00019015"/>
    </source>
</evidence>
<feature type="domain" description="Flagellar basal-body/hook protein C-terminal" evidence="7">
    <location>
        <begin position="410"/>
        <end position="451"/>
    </location>
</feature>
<sequence length="454" mass="48019">MGLFAALNASVSGLRAQSNALENISGNIANSRTTGFKRVDTSFVDLVSNSNTSINAQRSGAVLSNSRQTNTVSGVVQRSDTGTHMAISGDGYFVVQKKIGEADGRPILEEVPYYTRRGDFSLDKDGYLVNGAGYYLNTIELDDTTGNPVGSVPTVLRVDNDFMEADATTEITYKGNLASYPQTTNADKNVVGSELMNPANYTNDPTVGGAGFVQAADETRFLADSIAGGAITAYTANGSTASVQMRWSKTSTSPDTWNLFYLTDSTATGANAKWRNVGQNYIFNATGELNPPLASVTVTSLTIDGVNLGNISLNHGGDGMTQFSNSNGNAKVNISQNGAAAGELLDVKISDTGKIVASYSNSKTRNIAEIPLASFNGDNYLARQDGGVFRQTEESGQAILGATGSIEGSATEASNTDIAEEFSKMIVTQQAYSANTRVLTTSKDMLQEIMQVIR</sequence>
<dbReference type="GO" id="GO:0009425">
    <property type="term" value="C:bacterial-type flagellum basal body"/>
    <property type="evidence" value="ECO:0007669"/>
    <property type="project" value="UniProtKB-SubCell"/>
</dbReference>
<dbReference type="RefSeq" id="WP_097152962.1">
    <property type="nucleotide sequence ID" value="NZ_OBEL01000001.1"/>
</dbReference>
<dbReference type="InterPro" id="IPR010930">
    <property type="entry name" value="Flg_bb/hook_C_dom"/>
</dbReference>
<dbReference type="Pfam" id="PF22692">
    <property type="entry name" value="LlgE_F_G_D1"/>
    <property type="match status" value="1"/>
</dbReference>
<evidence type="ECO:0000259" key="8">
    <source>
        <dbReference type="Pfam" id="PF07559"/>
    </source>
</evidence>
<dbReference type="InterPro" id="IPR037925">
    <property type="entry name" value="FlgE/F/G-like"/>
</dbReference>
<proteinExistence type="inferred from homology"/>
<keyword evidence="10" id="KW-0969">Cilium</keyword>
<evidence type="ECO:0000259" key="6">
    <source>
        <dbReference type="Pfam" id="PF00460"/>
    </source>
</evidence>
<feature type="domain" description="Flagellar basal body rod protein N-terminal" evidence="6">
    <location>
        <begin position="7"/>
        <end position="37"/>
    </location>
</feature>
<keyword evidence="10" id="KW-0282">Flagellum</keyword>
<keyword evidence="11" id="KW-1185">Reference proteome</keyword>
<evidence type="ECO:0000259" key="9">
    <source>
        <dbReference type="Pfam" id="PF22692"/>
    </source>
</evidence>
<evidence type="ECO:0000256" key="2">
    <source>
        <dbReference type="ARBA" id="ARBA00009677"/>
    </source>
</evidence>
<comment type="subcellular location">
    <subcellularLocation>
        <location evidence="1 5">Bacterial flagellum basal body</location>
    </subcellularLocation>
</comment>
<comment type="similarity">
    <text evidence="2 5">Belongs to the flagella basal body rod proteins family.</text>
</comment>
<keyword evidence="10" id="KW-0966">Cell projection</keyword>
<evidence type="ECO:0000256" key="1">
    <source>
        <dbReference type="ARBA" id="ARBA00004117"/>
    </source>
</evidence>
<evidence type="ECO:0000256" key="4">
    <source>
        <dbReference type="ARBA" id="ARBA00023143"/>
    </source>
</evidence>
<evidence type="ECO:0000256" key="5">
    <source>
        <dbReference type="RuleBase" id="RU362116"/>
    </source>
</evidence>
<dbReference type="PANTHER" id="PTHR30435">
    <property type="entry name" value="FLAGELLAR PROTEIN"/>
    <property type="match status" value="1"/>
</dbReference>
<dbReference type="InterPro" id="IPR053967">
    <property type="entry name" value="LlgE_F_G-like_D1"/>
</dbReference>
<dbReference type="InterPro" id="IPR011491">
    <property type="entry name" value="FlgE_D2"/>
</dbReference>
<accession>A0A285NMK7</accession>